<dbReference type="Pfam" id="PF13499">
    <property type="entry name" value="EF-hand_7"/>
    <property type="match status" value="1"/>
</dbReference>
<evidence type="ECO:0000256" key="3">
    <source>
        <dbReference type="SAM" id="MobiDB-lite"/>
    </source>
</evidence>
<gene>
    <name evidence="6" type="ORF">IAI61_11850</name>
</gene>
<dbReference type="Proteomes" id="UP001518989">
    <property type="component" value="Unassembled WGS sequence"/>
</dbReference>
<evidence type="ECO:0000313" key="7">
    <source>
        <dbReference type="Proteomes" id="UP001518989"/>
    </source>
</evidence>
<dbReference type="PROSITE" id="PS00018">
    <property type="entry name" value="EF_HAND_1"/>
    <property type="match status" value="1"/>
</dbReference>
<comment type="caution">
    <text evidence="6">The sequence shown here is derived from an EMBL/GenBank/DDBJ whole genome shotgun (WGS) entry which is preliminary data.</text>
</comment>
<name>A0ABS3KQL7_9PROT</name>
<dbReference type="SUPFAM" id="SSF47473">
    <property type="entry name" value="EF-hand"/>
    <property type="match status" value="1"/>
</dbReference>
<organism evidence="6 7">
    <name type="scientific">Roseomonas haemaphysalidis</name>
    <dbReference type="NCBI Taxonomy" id="2768162"/>
    <lineage>
        <taxon>Bacteria</taxon>
        <taxon>Pseudomonadati</taxon>
        <taxon>Pseudomonadota</taxon>
        <taxon>Alphaproteobacteria</taxon>
        <taxon>Acetobacterales</taxon>
        <taxon>Roseomonadaceae</taxon>
        <taxon>Roseomonas</taxon>
    </lineage>
</organism>
<dbReference type="Gene3D" id="1.10.238.10">
    <property type="entry name" value="EF-hand"/>
    <property type="match status" value="2"/>
</dbReference>
<dbReference type="PANTHER" id="PTHR10827">
    <property type="entry name" value="RETICULOCALBIN"/>
    <property type="match status" value="1"/>
</dbReference>
<keyword evidence="4" id="KW-0732">Signal</keyword>
<dbReference type="InterPro" id="IPR018247">
    <property type="entry name" value="EF_Hand_1_Ca_BS"/>
</dbReference>
<evidence type="ECO:0000259" key="5">
    <source>
        <dbReference type="PROSITE" id="PS50222"/>
    </source>
</evidence>
<dbReference type="PANTHER" id="PTHR10827:SF98">
    <property type="entry name" value="45 KDA CALCIUM-BINDING PROTEIN"/>
    <property type="match status" value="1"/>
</dbReference>
<feature type="region of interest" description="Disordered" evidence="3">
    <location>
        <begin position="149"/>
        <end position="185"/>
    </location>
</feature>
<evidence type="ECO:0000256" key="4">
    <source>
        <dbReference type="SAM" id="SignalP"/>
    </source>
</evidence>
<keyword evidence="7" id="KW-1185">Reference proteome</keyword>
<feature type="domain" description="EF-hand" evidence="5">
    <location>
        <begin position="54"/>
        <end position="89"/>
    </location>
</feature>
<dbReference type="Pfam" id="PF13202">
    <property type="entry name" value="EF-hand_5"/>
    <property type="match status" value="2"/>
</dbReference>
<dbReference type="RefSeq" id="WP_207417403.1">
    <property type="nucleotide sequence ID" value="NZ_JACTNG010000005.1"/>
</dbReference>
<dbReference type="EMBL" id="JACTNG010000005">
    <property type="protein sequence ID" value="MBO1079722.1"/>
    <property type="molecule type" value="Genomic_DNA"/>
</dbReference>
<sequence>MKRMLTLGLIGASLAAAALPALAQPAPGRGPDRMQARIFQQADSNHDNRLTEDEAMAYLAARFAEADADHDGALTPEEVGTYLRAQWEAARPGPAAGRERRTPPPHMQRMMADRQARIFRMADANRDGRVTLDEARPLAAMFFRAADSNGDGALEMSELRRPAPRPPGERRGPPPPPAAQPAPAR</sequence>
<feature type="compositionally biased region" description="Pro residues" evidence="3">
    <location>
        <begin position="173"/>
        <end position="185"/>
    </location>
</feature>
<accession>A0ABS3KQL7</accession>
<evidence type="ECO:0000256" key="1">
    <source>
        <dbReference type="ARBA" id="ARBA00022723"/>
    </source>
</evidence>
<dbReference type="InterPro" id="IPR002048">
    <property type="entry name" value="EF_hand_dom"/>
</dbReference>
<evidence type="ECO:0000313" key="6">
    <source>
        <dbReference type="EMBL" id="MBO1079722.1"/>
    </source>
</evidence>
<feature type="signal peptide" evidence="4">
    <location>
        <begin position="1"/>
        <end position="23"/>
    </location>
</feature>
<keyword evidence="1" id="KW-0479">Metal-binding</keyword>
<dbReference type="PROSITE" id="PS50222">
    <property type="entry name" value="EF_HAND_2"/>
    <property type="match status" value="2"/>
</dbReference>
<feature type="chain" id="PRO_5045756676" evidence="4">
    <location>
        <begin position="24"/>
        <end position="185"/>
    </location>
</feature>
<feature type="domain" description="EF-hand" evidence="5">
    <location>
        <begin position="110"/>
        <end position="145"/>
    </location>
</feature>
<reference evidence="6 7" key="1">
    <citation type="submission" date="2020-09" db="EMBL/GenBank/DDBJ databases">
        <title>Roseomonas.</title>
        <authorList>
            <person name="Zhu W."/>
        </authorList>
    </citation>
    <scope>NUCLEOTIDE SEQUENCE [LARGE SCALE GENOMIC DNA]</scope>
    <source>
        <strain evidence="6 7">573</strain>
    </source>
</reference>
<dbReference type="InterPro" id="IPR011992">
    <property type="entry name" value="EF-hand-dom_pair"/>
</dbReference>
<dbReference type="SMART" id="SM00054">
    <property type="entry name" value="EFh"/>
    <property type="match status" value="2"/>
</dbReference>
<protein>
    <submittedName>
        <fullName evidence="6">EF-hand domain-containing protein</fullName>
    </submittedName>
</protein>
<keyword evidence="2" id="KW-0677">Repeat</keyword>
<feature type="compositionally biased region" description="Basic and acidic residues" evidence="3">
    <location>
        <begin position="157"/>
        <end position="172"/>
    </location>
</feature>
<evidence type="ECO:0000256" key="2">
    <source>
        <dbReference type="ARBA" id="ARBA00022737"/>
    </source>
</evidence>
<proteinExistence type="predicted"/>